<evidence type="ECO:0000313" key="3">
    <source>
        <dbReference type="EMBL" id="AUX79566.1"/>
    </source>
</evidence>
<dbReference type="EMBL" id="CP024310">
    <property type="protein sequence ID" value="AUX79566.1"/>
    <property type="molecule type" value="Genomic_DNA"/>
</dbReference>
<reference evidence="3 4" key="1">
    <citation type="submission" date="2017-10" db="EMBL/GenBank/DDBJ databases">
        <title>Analysis of the genome sequences of Rhizobium populations associated to common bean (phaseolus vulgaris).</title>
        <authorList>
            <person name="Bustos P."/>
            <person name="Santamaria R.I."/>
            <person name="Miranda-Sanchez F."/>
            <person name="Perez-Carrascal O."/>
            <person name="Juarez S."/>
            <person name="Lozano L."/>
            <person name="Martinez-Flores I."/>
            <person name="Vinuesa P."/>
            <person name="Martinez-Romero E."/>
            <person name="Cevallos M.A."/>
            <person name="Romero D."/>
            <person name="Davila G."/>
            <person name="Gonzalez V."/>
        </authorList>
    </citation>
    <scope>NUCLEOTIDE SEQUENCE [LARGE SCALE GENOMIC DNA]</scope>
    <source>
        <strain evidence="3 4">NXT3</strain>
        <plasmid evidence="4">Plasmid psfrenxt3c</plasmid>
    </source>
</reference>
<dbReference type="AlphaFoldDB" id="A0A2L0HDL7"/>
<protein>
    <recommendedName>
        <fullName evidence="5">Transmembrane protein</fullName>
    </recommendedName>
</protein>
<evidence type="ECO:0000256" key="2">
    <source>
        <dbReference type="SAM" id="Phobius"/>
    </source>
</evidence>
<organism evidence="3 4">
    <name type="scientific">Rhizobium fredii</name>
    <name type="common">Sinorhizobium fredii</name>
    <dbReference type="NCBI Taxonomy" id="380"/>
    <lineage>
        <taxon>Bacteria</taxon>
        <taxon>Pseudomonadati</taxon>
        <taxon>Pseudomonadota</taxon>
        <taxon>Alphaproteobacteria</taxon>
        <taxon>Hyphomicrobiales</taxon>
        <taxon>Rhizobiaceae</taxon>
        <taxon>Sinorhizobium/Ensifer group</taxon>
        <taxon>Sinorhizobium</taxon>
    </lineage>
</organism>
<dbReference type="Proteomes" id="UP000239340">
    <property type="component" value="Plasmid pSfreNXT3c"/>
</dbReference>
<accession>A0A2L0HDL7</accession>
<keyword evidence="2" id="KW-1133">Transmembrane helix</keyword>
<evidence type="ECO:0000256" key="1">
    <source>
        <dbReference type="SAM" id="MobiDB-lite"/>
    </source>
</evidence>
<proteinExistence type="predicted"/>
<evidence type="ECO:0008006" key="5">
    <source>
        <dbReference type="Google" id="ProtNLM"/>
    </source>
</evidence>
<keyword evidence="2" id="KW-0812">Transmembrane</keyword>
<geneLocation type="plasmid" evidence="4">
    <name>psfrenxt3c</name>
</geneLocation>
<keyword evidence="2" id="KW-0472">Membrane</keyword>
<name>A0A2L0HDL7_RHIFR</name>
<feature type="transmembrane region" description="Helical" evidence="2">
    <location>
        <begin position="21"/>
        <end position="39"/>
    </location>
</feature>
<feature type="transmembrane region" description="Helical" evidence="2">
    <location>
        <begin position="45"/>
        <end position="64"/>
    </location>
</feature>
<keyword evidence="3" id="KW-0614">Plasmid</keyword>
<sequence>MASNTGWKQRVLETAWRAISSPFTIGVYMAVAIWIAFLASAKTGIPAYIFMAAAFLLVIFVDPPERLARFRERRRRSSPLSSAAQRRSDAVTVRGGEHR</sequence>
<feature type="region of interest" description="Disordered" evidence="1">
    <location>
        <begin position="72"/>
        <end position="99"/>
    </location>
</feature>
<gene>
    <name evidence="3" type="ORF">NXT3_PC00401</name>
</gene>
<evidence type="ECO:0000313" key="4">
    <source>
        <dbReference type="Proteomes" id="UP000239340"/>
    </source>
</evidence>